<dbReference type="InterPro" id="IPR000477">
    <property type="entry name" value="RT_dom"/>
</dbReference>
<dbReference type="Pfam" id="PF00078">
    <property type="entry name" value="RVT_1"/>
    <property type="match status" value="1"/>
</dbReference>
<protein>
    <recommendedName>
        <fullName evidence="1">Reverse transcriptase domain-containing protein</fullName>
    </recommendedName>
</protein>
<dbReference type="RefSeq" id="WP_193639400.1">
    <property type="nucleotide sequence ID" value="NZ_JADCSA010000128.1"/>
</dbReference>
<evidence type="ECO:0000259" key="1">
    <source>
        <dbReference type="Pfam" id="PF00078"/>
    </source>
</evidence>
<gene>
    <name evidence="2" type="ORF">IEQ44_15620</name>
</gene>
<dbReference type="EMBL" id="JADCSA010000128">
    <property type="protein sequence ID" value="MBE7326071.1"/>
    <property type="molecule type" value="Genomic_DNA"/>
</dbReference>
<dbReference type="Proteomes" id="UP000756387">
    <property type="component" value="Unassembled WGS sequence"/>
</dbReference>
<dbReference type="PANTHER" id="PTHR33332">
    <property type="entry name" value="REVERSE TRANSCRIPTASE DOMAIN-CONTAINING PROTEIN"/>
    <property type="match status" value="1"/>
</dbReference>
<feature type="non-terminal residue" evidence="2">
    <location>
        <position position="113"/>
    </location>
</feature>
<sequence length="113" mass="12369">MGREQMVEVNGTMSPPLPITCGVPQGSILGPLLFLVYVNDMASACDCNLFLFADDSALLVSDKDKLHVEKALSSELNKICTWLNDNKLSIHLGKTESILFGSIPRLNKVDNFT</sequence>
<reference evidence="2 3" key="1">
    <citation type="submission" date="2020-10" db="EMBL/GenBank/DDBJ databases">
        <title>Nocardioides sp. isolated from sludge.</title>
        <authorList>
            <person name="Zhang X."/>
        </authorList>
    </citation>
    <scope>NUCLEOTIDE SEQUENCE [LARGE SCALE GENOMIC DNA]</scope>
    <source>
        <strain evidence="2 3">Y6</strain>
    </source>
</reference>
<comment type="caution">
    <text evidence="2">The sequence shown here is derived from an EMBL/GenBank/DDBJ whole genome shotgun (WGS) entry which is preliminary data.</text>
</comment>
<evidence type="ECO:0000313" key="2">
    <source>
        <dbReference type="EMBL" id="MBE7326071.1"/>
    </source>
</evidence>
<evidence type="ECO:0000313" key="3">
    <source>
        <dbReference type="Proteomes" id="UP000756387"/>
    </source>
</evidence>
<organism evidence="2 3">
    <name type="scientific">Nocardioides malaquae</name>
    <dbReference type="NCBI Taxonomy" id="2773426"/>
    <lineage>
        <taxon>Bacteria</taxon>
        <taxon>Bacillati</taxon>
        <taxon>Actinomycetota</taxon>
        <taxon>Actinomycetes</taxon>
        <taxon>Propionibacteriales</taxon>
        <taxon>Nocardioidaceae</taxon>
        <taxon>Nocardioides</taxon>
    </lineage>
</organism>
<keyword evidence="3" id="KW-1185">Reference proteome</keyword>
<feature type="domain" description="Reverse transcriptase" evidence="1">
    <location>
        <begin position="8"/>
        <end position="98"/>
    </location>
</feature>
<accession>A0ABR9RWZ6</accession>
<dbReference type="SUPFAM" id="SSF56672">
    <property type="entry name" value="DNA/RNA polymerases"/>
    <property type="match status" value="1"/>
</dbReference>
<name>A0ABR9RWZ6_9ACTN</name>
<dbReference type="InterPro" id="IPR043502">
    <property type="entry name" value="DNA/RNA_pol_sf"/>
</dbReference>
<proteinExistence type="predicted"/>